<comment type="caution">
    <text evidence="4">The sequence shown here is derived from an EMBL/GenBank/DDBJ whole genome shotgun (WGS) entry which is preliminary data.</text>
</comment>
<feature type="repeat" description="ANK" evidence="3">
    <location>
        <begin position="51"/>
        <end position="83"/>
    </location>
</feature>
<keyword evidence="2 3" id="KW-0040">ANK repeat</keyword>
<dbReference type="InterPro" id="IPR002110">
    <property type="entry name" value="Ankyrin_rpt"/>
</dbReference>
<reference evidence="4 5" key="1">
    <citation type="journal article" date="2024" name="IMA Fungus">
        <title>IMA Genome - F19 : A genome assembly and annotation guide to empower mycologists, including annotated draft genome sequences of Ceratocystis pirilliformis, Diaporthe australafricana, Fusarium ophioides, Paecilomyces lecythidis, and Sporothrix stenoceras.</title>
        <authorList>
            <person name="Aylward J."/>
            <person name="Wilson A.M."/>
            <person name="Visagie C.M."/>
            <person name="Spraker J."/>
            <person name="Barnes I."/>
            <person name="Buitendag C."/>
            <person name="Ceriani C."/>
            <person name="Del Mar Angel L."/>
            <person name="du Plessis D."/>
            <person name="Fuchs T."/>
            <person name="Gasser K."/>
            <person name="Kramer D."/>
            <person name="Li W."/>
            <person name="Munsamy K."/>
            <person name="Piso A."/>
            <person name="Price J.L."/>
            <person name="Sonnekus B."/>
            <person name="Thomas C."/>
            <person name="van der Nest A."/>
            <person name="van Dijk A."/>
            <person name="van Heerden A."/>
            <person name="van Vuuren N."/>
            <person name="Yilmaz N."/>
            <person name="Duong T.A."/>
            <person name="van der Merwe N.A."/>
            <person name="Wingfield M.J."/>
            <person name="Wingfield B.D."/>
        </authorList>
    </citation>
    <scope>NUCLEOTIDE SEQUENCE [LARGE SCALE GENOMIC DNA]</scope>
    <source>
        <strain evidence="4 5">CMW 18300</strain>
    </source>
</reference>
<dbReference type="SMART" id="SM00248">
    <property type="entry name" value="ANK"/>
    <property type="match status" value="6"/>
</dbReference>
<accession>A0ABR3X1N0</accession>
<dbReference type="Gene3D" id="1.25.40.20">
    <property type="entry name" value="Ankyrin repeat-containing domain"/>
    <property type="match status" value="3"/>
</dbReference>
<gene>
    <name evidence="4" type="ORF">Daus18300_005460</name>
</gene>
<dbReference type="SUPFAM" id="SSF48403">
    <property type="entry name" value="Ankyrin repeat"/>
    <property type="match status" value="1"/>
</dbReference>
<dbReference type="InterPro" id="IPR036770">
    <property type="entry name" value="Ankyrin_rpt-contain_sf"/>
</dbReference>
<dbReference type="PROSITE" id="PS50088">
    <property type="entry name" value="ANK_REPEAT"/>
    <property type="match status" value="3"/>
</dbReference>
<evidence type="ECO:0000256" key="2">
    <source>
        <dbReference type="ARBA" id="ARBA00023043"/>
    </source>
</evidence>
<dbReference type="PANTHER" id="PTHR24173">
    <property type="entry name" value="ANKYRIN REPEAT CONTAINING"/>
    <property type="match status" value="1"/>
</dbReference>
<sequence length="262" mass="28228">MASELLNRGANIEARRTGGVTPLHDAAASGLETMVTFLLENGADKEARTHIGQTPLLVATQEGNQGAVRALLHVGAHIEVFDSVGSNVLHTAAQRSQSEIMALLLADPMTARILNTGNRNKETPLHRATLWGSTACARMLLEHGADPDLADDLGLAPLSAALAYRNFEIAHMLVVGYKADPKHLAASGDTVMHALAFFGRAEHIHTLLSWGIDPLSRNRYRETALQNAVRHNHISFVRAFLAEVPSQDFSQKNGSDKLLAGV</sequence>
<proteinExistence type="predicted"/>
<evidence type="ECO:0000313" key="5">
    <source>
        <dbReference type="Proteomes" id="UP001583177"/>
    </source>
</evidence>
<keyword evidence="1" id="KW-0677">Repeat</keyword>
<evidence type="ECO:0000256" key="1">
    <source>
        <dbReference type="ARBA" id="ARBA00022737"/>
    </source>
</evidence>
<evidence type="ECO:0008006" key="6">
    <source>
        <dbReference type="Google" id="ProtNLM"/>
    </source>
</evidence>
<feature type="repeat" description="ANK" evidence="3">
    <location>
        <begin position="18"/>
        <end position="50"/>
    </location>
</feature>
<dbReference type="Pfam" id="PF12796">
    <property type="entry name" value="Ank_2"/>
    <property type="match status" value="3"/>
</dbReference>
<dbReference type="EMBL" id="JAWRVE010000040">
    <property type="protein sequence ID" value="KAL1869606.1"/>
    <property type="molecule type" value="Genomic_DNA"/>
</dbReference>
<keyword evidence="5" id="KW-1185">Reference proteome</keyword>
<evidence type="ECO:0000256" key="3">
    <source>
        <dbReference type="PROSITE-ProRule" id="PRU00023"/>
    </source>
</evidence>
<name>A0ABR3X1N0_9PEZI</name>
<dbReference type="Proteomes" id="UP001583177">
    <property type="component" value="Unassembled WGS sequence"/>
</dbReference>
<protein>
    <recommendedName>
        <fullName evidence="6">Ankyrin repeat protein</fullName>
    </recommendedName>
</protein>
<feature type="repeat" description="ANK" evidence="3">
    <location>
        <begin position="120"/>
        <end position="152"/>
    </location>
</feature>
<evidence type="ECO:0000313" key="4">
    <source>
        <dbReference type="EMBL" id="KAL1869606.1"/>
    </source>
</evidence>
<organism evidence="4 5">
    <name type="scientific">Diaporthe australafricana</name>
    <dbReference type="NCBI Taxonomy" id="127596"/>
    <lineage>
        <taxon>Eukaryota</taxon>
        <taxon>Fungi</taxon>
        <taxon>Dikarya</taxon>
        <taxon>Ascomycota</taxon>
        <taxon>Pezizomycotina</taxon>
        <taxon>Sordariomycetes</taxon>
        <taxon>Sordariomycetidae</taxon>
        <taxon>Diaporthales</taxon>
        <taxon>Diaporthaceae</taxon>
        <taxon>Diaporthe</taxon>
    </lineage>
</organism>
<dbReference type="PROSITE" id="PS50297">
    <property type="entry name" value="ANK_REP_REGION"/>
    <property type="match status" value="3"/>
</dbReference>
<dbReference type="PANTHER" id="PTHR24173:SF74">
    <property type="entry name" value="ANKYRIN REPEAT DOMAIN-CONTAINING PROTEIN 16"/>
    <property type="match status" value="1"/>
</dbReference>
<dbReference type="PRINTS" id="PR01415">
    <property type="entry name" value="ANKYRIN"/>
</dbReference>